<dbReference type="SUPFAM" id="SSF111369">
    <property type="entry name" value="HlyD-like secretion proteins"/>
    <property type="match status" value="2"/>
</dbReference>
<comment type="caution">
    <text evidence="5">The sequence shown here is derived from an EMBL/GenBank/DDBJ whole genome shotgun (WGS) entry which is preliminary data.</text>
</comment>
<proteinExistence type="predicted"/>
<dbReference type="Proteomes" id="UP000295484">
    <property type="component" value="Unassembled WGS sequence"/>
</dbReference>
<name>A0A4R8FLA6_9RHOB</name>
<feature type="signal peptide" evidence="3">
    <location>
        <begin position="1"/>
        <end position="29"/>
    </location>
</feature>
<dbReference type="InterPro" id="IPR058625">
    <property type="entry name" value="MdtA-like_BSH"/>
</dbReference>
<feature type="compositionally biased region" description="Polar residues" evidence="2">
    <location>
        <begin position="346"/>
        <end position="356"/>
    </location>
</feature>
<feature type="domain" description="Multidrug resistance protein MdtA-like barrel-sandwich hybrid" evidence="4">
    <location>
        <begin position="70"/>
        <end position="235"/>
    </location>
</feature>
<dbReference type="Pfam" id="PF25917">
    <property type="entry name" value="BSH_RND"/>
    <property type="match status" value="1"/>
</dbReference>
<dbReference type="PANTHER" id="PTHR30438:SF2">
    <property type="entry name" value="MEMBRANE PROTEIN"/>
    <property type="match status" value="1"/>
</dbReference>
<organism evidence="5 6">
    <name type="scientific">Rhodovulum visakhapatnamense</name>
    <dbReference type="NCBI Taxonomy" id="364297"/>
    <lineage>
        <taxon>Bacteria</taxon>
        <taxon>Pseudomonadati</taxon>
        <taxon>Pseudomonadota</taxon>
        <taxon>Alphaproteobacteria</taxon>
        <taxon>Rhodobacterales</taxon>
        <taxon>Paracoccaceae</taxon>
        <taxon>Rhodovulum</taxon>
    </lineage>
</organism>
<dbReference type="GO" id="GO:0005886">
    <property type="term" value="C:plasma membrane"/>
    <property type="evidence" value="ECO:0007669"/>
    <property type="project" value="TreeGrafter"/>
</dbReference>
<feature type="chain" id="PRO_5020307459" evidence="3">
    <location>
        <begin position="30"/>
        <end position="356"/>
    </location>
</feature>
<evidence type="ECO:0000256" key="1">
    <source>
        <dbReference type="SAM" id="Coils"/>
    </source>
</evidence>
<dbReference type="Gene3D" id="2.40.30.170">
    <property type="match status" value="1"/>
</dbReference>
<dbReference type="RefSeq" id="WP_113670336.1">
    <property type="nucleotide sequence ID" value="NZ_SOEB01000015.1"/>
</dbReference>
<keyword evidence="1" id="KW-0175">Coiled coil</keyword>
<evidence type="ECO:0000256" key="2">
    <source>
        <dbReference type="SAM" id="MobiDB-lite"/>
    </source>
</evidence>
<gene>
    <name evidence="5" type="ORF">EV657_1154</name>
</gene>
<feature type="coiled-coil region" evidence="1">
    <location>
        <begin position="162"/>
        <end position="210"/>
    </location>
</feature>
<reference evidence="5 6" key="1">
    <citation type="submission" date="2019-03" db="EMBL/GenBank/DDBJ databases">
        <title>Genomic Encyclopedia of Type Strains, Phase IV (KMG-IV): sequencing the most valuable type-strain genomes for metagenomic binning, comparative biology and taxonomic classification.</title>
        <authorList>
            <person name="Goeker M."/>
        </authorList>
    </citation>
    <scope>NUCLEOTIDE SEQUENCE [LARGE SCALE GENOMIC DNA]</scope>
    <source>
        <strain evidence="5 6">JA181</strain>
    </source>
</reference>
<protein>
    <submittedName>
        <fullName evidence="5">HlyD family secretion protein</fullName>
    </submittedName>
</protein>
<evidence type="ECO:0000259" key="4">
    <source>
        <dbReference type="Pfam" id="PF25917"/>
    </source>
</evidence>
<feature type="region of interest" description="Disordered" evidence="2">
    <location>
        <begin position="329"/>
        <end position="356"/>
    </location>
</feature>
<dbReference type="EMBL" id="SOEB01000015">
    <property type="protein sequence ID" value="TDX27014.1"/>
    <property type="molecule type" value="Genomic_DNA"/>
</dbReference>
<evidence type="ECO:0000313" key="5">
    <source>
        <dbReference type="EMBL" id="TDX27014.1"/>
    </source>
</evidence>
<dbReference type="PANTHER" id="PTHR30438">
    <property type="entry name" value="36 KDA ANTIGEN-RELATED"/>
    <property type="match status" value="1"/>
</dbReference>
<dbReference type="Gene3D" id="1.10.287.470">
    <property type="entry name" value="Helix hairpin bin"/>
    <property type="match status" value="1"/>
</dbReference>
<evidence type="ECO:0000313" key="6">
    <source>
        <dbReference type="Proteomes" id="UP000295484"/>
    </source>
</evidence>
<dbReference type="Gene3D" id="2.40.50.100">
    <property type="match status" value="1"/>
</dbReference>
<dbReference type="AlphaFoldDB" id="A0A4R8FLA6"/>
<accession>A0A4R8FLA6</accession>
<sequence>MTDRPIFPRFPRRCARRGAVLLAVGLSLALPPGARPALADGGFAAFWQGLFGGDDTQGIASSNGRIEAQSVEVATKYAGRIAEVLVDEGSTVEAGQVIARIDDRDAQAQLLGAKAAVLRAEAAREVAKASVMQAQSALDVARTNRDRVARLHEDGHASDSSFDDARNALTSAEATLASARAQVSDAEALIASSNAEVERLQIALDDLTILAPIRGRVLYRLHEPGEVVAAGTPVVTLLDLTDVYMNIYLPAPVVGLISANDEARLILDPIPDYIVPARVTFVSPESQFTPKSVETLSEREDLVFRVKLTIPRELLVKFEDKVKTGVRGQGFVRTDPDRPWPETLQVPESLQANVPD</sequence>
<evidence type="ECO:0000256" key="3">
    <source>
        <dbReference type="SAM" id="SignalP"/>
    </source>
</evidence>
<keyword evidence="3" id="KW-0732">Signal</keyword>